<dbReference type="VEuPathDB" id="AmoebaDB:ACA1_125830"/>
<dbReference type="EMBL" id="KB008047">
    <property type="protein sequence ID" value="ELR14689.1"/>
    <property type="molecule type" value="Genomic_DNA"/>
</dbReference>
<name>L8GNU2_ACACF</name>
<feature type="chain" id="PRO_5003990484" evidence="1">
    <location>
        <begin position="25"/>
        <end position="145"/>
    </location>
</feature>
<evidence type="ECO:0000313" key="2">
    <source>
        <dbReference type="EMBL" id="ELR14689.1"/>
    </source>
</evidence>
<evidence type="ECO:0000256" key="1">
    <source>
        <dbReference type="SAM" id="SignalP"/>
    </source>
</evidence>
<sequence length="145" mass="16055">MQATLERFLLLVVLAAAALLWADAAVSRSYSGACALWDARYRPDTQNLPQWTGAHVDNSRCDQAGDQANVLGQLNWYRGVAGLPNVMANATKHSQAQAVVWAYILQRCITVELVDWSQQIRLANVSALNPLFDVSGAYLYNYPQE</sequence>
<feature type="signal peptide" evidence="1">
    <location>
        <begin position="1"/>
        <end position="24"/>
    </location>
</feature>
<proteinExistence type="predicted"/>
<reference evidence="2 3" key="1">
    <citation type="journal article" date="2013" name="Genome Biol.">
        <title>Genome of Acanthamoeba castellanii highlights extensive lateral gene transfer and early evolution of tyrosine kinase signaling.</title>
        <authorList>
            <person name="Clarke M."/>
            <person name="Lohan A.J."/>
            <person name="Liu B."/>
            <person name="Lagkouvardos I."/>
            <person name="Roy S."/>
            <person name="Zafar N."/>
            <person name="Bertelli C."/>
            <person name="Schilde C."/>
            <person name="Kianianmomeni A."/>
            <person name="Burglin T.R."/>
            <person name="Frech C."/>
            <person name="Turcotte B."/>
            <person name="Kopec K.O."/>
            <person name="Synnott J.M."/>
            <person name="Choo C."/>
            <person name="Paponov I."/>
            <person name="Finkler A."/>
            <person name="Soon Heng Tan C."/>
            <person name="Hutchins A.P."/>
            <person name="Weinmeier T."/>
            <person name="Rattei T."/>
            <person name="Chu J.S."/>
            <person name="Gimenez G."/>
            <person name="Irimia M."/>
            <person name="Rigden D.J."/>
            <person name="Fitzpatrick D.A."/>
            <person name="Lorenzo-Morales J."/>
            <person name="Bateman A."/>
            <person name="Chiu C.H."/>
            <person name="Tang P."/>
            <person name="Hegemann P."/>
            <person name="Fromm H."/>
            <person name="Raoult D."/>
            <person name="Greub G."/>
            <person name="Miranda-Saavedra D."/>
            <person name="Chen N."/>
            <person name="Nash P."/>
            <person name="Ginger M.L."/>
            <person name="Horn M."/>
            <person name="Schaap P."/>
            <person name="Caler L."/>
            <person name="Loftus B."/>
        </authorList>
    </citation>
    <scope>NUCLEOTIDE SEQUENCE [LARGE SCALE GENOMIC DNA]</scope>
    <source>
        <strain evidence="2 3">Neff</strain>
    </source>
</reference>
<organism evidence="2 3">
    <name type="scientific">Acanthamoeba castellanii (strain ATCC 30010 / Neff)</name>
    <dbReference type="NCBI Taxonomy" id="1257118"/>
    <lineage>
        <taxon>Eukaryota</taxon>
        <taxon>Amoebozoa</taxon>
        <taxon>Discosea</taxon>
        <taxon>Longamoebia</taxon>
        <taxon>Centramoebida</taxon>
        <taxon>Acanthamoebidae</taxon>
        <taxon>Acanthamoeba</taxon>
    </lineage>
</organism>
<accession>L8GNU2</accession>
<keyword evidence="3" id="KW-1185">Reference proteome</keyword>
<dbReference type="GeneID" id="14915254"/>
<dbReference type="KEGG" id="acan:ACA1_125830"/>
<dbReference type="AlphaFoldDB" id="L8GNU2"/>
<dbReference type="Proteomes" id="UP000011083">
    <property type="component" value="Unassembled WGS sequence"/>
</dbReference>
<keyword evidence="1" id="KW-0732">Signal</keyword>
<evidence type="ECO:0000313" key="3">
    <source>
        <dbReference type="Proteomes" id="UP000011083"/>
    </source>
</evidence>
<feature type="non-terminal residue" evidence="2">
    <location>
        <position position="145"/>
    </location>
</feature>
<gene>
    <name evidence="2" type="ORF">ACA1_125830</name>
</gene>
<dbReference type="RefSeq" id="XP_004336702.1">
    <property type="nucleotide sequence ID" value="XM_004336654.1"/>
</dbReference>
<protein>
    <submittedName>
        <fullName evidence="2">Uncharacterized protein</fullName>
    </submittedName>
</protein>